<name>A0A7X6DLN7_9BACT</name>
<dbReference type="Proteomes" id="UP000534783">
    <property type="component" value="Unassembled WGS sequence"/>
</dbReference>
<dbReference type="InterPro" id="IPR004843">
    <property type="entry name" value="Calcineurin-like_PHP"/>
</dbReference>
<evidence type="ECO:0000256" key="2">
    <source>
        <dbReference type="SAM" id="MobiDB-lite"/>
    </source>
</evidence>
<evidence type="ECO:0000256" key="1">
    <source>
        <dbReference type="ARBA" id="ARBA00022729"/>
    </source>
</evidence>
<sequence length="578" mass="62185">MYLDLKERSRFLSNARFMSILSIVAALFLVVGCGGGGGAGGEEESVPSAALPSAPPVNTPAEDLPASPGSLSIQPEGARLPVGGQQHFSATDTLPDSEGIESDVAWRIEEGEAGGSITNDGIYTAPARPGTYHLIATSRSDEARWAATEVTVISQGAIRVQPAARFLGPGGKARFSAEVTETPDKTFFWSVREQEGGAITEEGEYTAPTAAGTYHVTATGRSDPSLKGEAAVTVSSLLPKGIACSASPRQPYLAWVSSQSAVIAWRCSPGGTVRWGLGEERNEALPDRTVQDQHFALLSDLTPETTYSYEVEIDGERFGPVATFTTAPAQGSESSFIAFADSGTGSVHQKRLAEVMKSRSFDFALIAGDVIYDKGADSEYDRGYFHPYAGLIDRLPFFPVPGNHDIVTDGGKPFKQNFYLPRGNFYYDFFWGETHVIGLDSNKVADPAQKRWLETALKAPARWKIVYFHHPAFSSAEYGDTPSVQLHWVPLFEQYGVDLVFNGHAHGYERTVPINGVTYVVTGGGGAPLYPVGRNERTVISSATHEFVSVDVTADTLVLKAIDITGAVIDTFQINRPE</sequence>
<evidence type="ECO:0008006" key="7">
    <source>
        <dbReference type="Google" id="ProtNLM"/>
    </source>
</evidence>
<dbReference type="PROSITE" id="PS51257">
    <property type="entry name" value="PROKAR_LIPOPROTEIN"/>
    <property type="match status" value="1"/>
</dbReference>
<keyword evidence="1" id="KW-0732">Signal</keyword>
<comment type="caution">
    <text evidence="5">The sequence shown here is derived from an EMBL/GenBank/DDBJ whole genome shotgun (WGS) entry which is preliminary data.</text>
</comment>
<evidence type="ECO:0000313" key="6">
    <source>
        <dbReference type="Proteomes" id="UP000534783"/>
    </source>
</evidence>
<accession>A0A7X6DLN7</accession>
<gene>
    <name evidence="5" type="ORF">MNODULE_01170</name>
</gene>
<dbReference type="InterPro" id="IPR029052">
    <property type="entry name" value="Metallo-depent_PP-like"/>
</dbReference>
<feature type="region of interest" description="Disordered" evidence="2">
    <location>
        <begin position="39"/>
        <end position="72"/>
    </location>
</feature>
<dbReference type="GO" id="GO:0046872">
    <property type="term" value="F:metal ion binding"/>
    <property type="evidence" value="ECO:0007669"/>
    <property type="project" value="InterPro"/>
</dbReference>
<dbReference type="Pfam" id="PF00149">
    <property type="entry name" value="Metallophos"/>
    <property type="match status" value="1"/>
</dbReference>
<protein>
    <recommendedName>
        <fullName evidence="7">Calcineurin-like phosphoesterase domain-containing protein</fullName>
    </recommendedName>
</protein>
<dbReference type="SUPFAM" id="SSF56300">
    <property type="entry name" value="Metallo-dependent phosphatases"/>
    <property type="match status" value="1"/>
</dbReference>
<evidence type="ECO:0000259" key="4">
    <source>
        <dbReference type="Pfam" id="PF16656"/>
    </source>
</evidence>
<dbReference type="SUPFAM" id="SSF49363">
    <property type="entry name" value="Purple acid phosphatase, N-terminal domain"/>
    <property type="match status" value="1"/>
</dbReference>
<reference evidence="5 6" key="1">
    <citation type="journal article" date="2020" name="Nature">
        <title>Bacterial chemolithoautotrophy via manganese oxidation.</title>
        <authorList>
            <person name="Yu H."/>
            <person name="Leadbetter J.R."/>
        </authorList>
    </citation>
    <scope>NUCLEOTIDE SEQUENCE [LARGE SCALE GENOMIC DNA]</scope>
    <source>
        <strain evidence="5 6">Mn-1</strain>
    </source>
</reference>
<keyword evidence="6" id="KW-1185">Reference proteome</keyword>
<feature type="domain" description="Calcineurin-like phosphoesterase" evidence="3">
    <location>
        <begin position="351"/>
        <end position="508"/>
    </location>
</feature>
<organism evidence="5 6">
    <name type="scientific">Candidatus Manganitrophus noduliformans</name>
    <dbReference type="NCBI Taxonomy" id="2606439"/>
    <lineage>
        <taxon>Bacteria</taxon>
        <taxon>Pseudomonadati</taxon>
        <taxon>Nitrospirota</taxon>
        <taxon>Nitrospiria</taxon>
        <taxon>Candidatus Troglogloeales</taxon>
        <taxon>Candidatus Manganitrophaceae</taxon>
        <taxon>Candidatus Manganitrophus</taxon>
    </lineage>
</organism>
<dbReference type="PANTHER" id="PTHR22953:SF153">
    <property type="entry name" value="PURPLE ACID PHOSPHATASE"/>
    <property type="match status" value="1"/>
</dbReference>
<feature type="domain" description="Purple acid phosphatase N-terminal" evidence="4">
    <location>
        <begin position="248"/>
        <end position="326"/>
    </location>
</feature>
<dbReference type="InterPro" id="IPR008963">
    <property type="entry name" value="Purple_acid_Pase-like_N"/>
</dbReference>
<dbReference type="InterPro" id="IPR039331">
    <property type="entry name" value="PAPs-like"/>
</dbReference>
<dbReference type="InterPro" id="IPR015914">
    <property type="entry name" value="PAPs_N"/>
</dbReference>
<dbReference type="AlphaFoldDB" id="A0A7X6DLN7"/>
<dbReference type="Gene3D" id="3.60.21.10">
    <property type="match status" value="1"/>
</dbReference>
<dbReference type="GO" id="GO:0003993">
    <property type="term" value="F:acid phosphatase activity"/>
    <property type="evidence" value="ECO:0007669"/>
    <property type="project" value="InterPro"/>
</dbReference>
<evidence type="ECO:0000313" key="5">
    <source>
        <dbReference type="EMBL" id="NKE69364.1"/>
    </source>
</evidence>
<dbReference type="PANTHER" id="PTHR22953">
    <property type="entry name" value="ACID PHOSPHATASE RELATED"/>
    <property type="match status" value="1"/>
</dbReference>
<dbReference type="Pfam" id="PF16656">
    <property type="entry name" value="Pur_ac_phosph_N"/>
    <property type="match status" value="1"/>
</dbReference>
<dbReference type="EMBL" id="VTOW01000001">
    <property type="protein sequence ID" value="NKE69364.1"/>
    <property type="molecule type" value="Genomic_DNA"/>
</dbReference>
<evidence type="ECO:0000259" key="3">
    <source>
        <dbReference type="Pfam" id="PF00149"/>
    </source>
</evidence>
<proteinExistence type="predicted"/>